<keyword evidence="2" id="KW-0472">Membrane</keyword>
<reference evidence="3" key="1">
    <citation type="submission" date="2023-10" db="EMBL/GenBank/DDBJ databases">
        <authorList>
            <person name="Chen Y."/>
            <person name="Shah S."/>
            <person name="Dougan E. K."/>
            <person name="Thang M."/>
            <person name="Chan C."/>
        </authorList>
    </citation>
    <scope>NUCLEOTIDE SEQUENCE [LARGE SCALE GENOMIC DNA]</scope>
</reference>
<feature type="transmembrane region" description="Helical" evidence="2">
    <location>
        <begin position="368"/>
        <end position="391"/>
    </location>
</feature>
<evidence type="ECO:0000256" key="1">
    <source>
        <dbReference type="SAM" id="MobiDB-lite"/>
    </source>
</evidence>
<proteinExistence type="predicted"/>
<feature type="transmembrane region" description="Helical" evidence="2">
    <location>
        <begin position="308"/>
        <end position="329"/>
    </location>
</feature>
<feature type="transmembrane region" description="Helical" evidence="2">
    <location>
        <begin position="210"/>
        <end position="234"/>
    </location>
</feature>
<dbReference type="EMBL" id="CAUYUJ010015574">
    <property type="protein sequence ID" value="CAK0855798.1"/>
    <property type="molecule type" value="Genomic_DNA"/>
</dbReference>
<evidence type="ECO:0000313" key="4">
    <source>
        <dbReference type="Proteomes" id="UP001189429"/>
    </source>
</evidence>
<accession>A0ABN9U936</accession>
<evidence type="ECO:0000313" key="3">
    <source>
        <dbReference type="EMBL" id="CAK0855798.1"/>
    </source>
</evidence>
<keyword evidence="4" id="KW-1185">Reference proteome</keyword>
<protein>
    <submittedName>
        <fullName evidence="3">Uncharacterized protein</fullName>
    </submittedName>
</protein>
<name>A0ABN9U936_9DINO</name>
<comment type="caution">
    <text evidence="3">The sequence shown here is derived from an EMBL/GenBank/DDBJ whole genome shotgun (WGS) entry which is preliminary data.</text>
</comment>
<keyword evidence="2" id="KW-1133">Transmembrane helix</keyword>
<feature type="transmembrane region" description="Helical" evidence="2">
    <location>
        <begin position="463"/>
        <end position="483"/>
    </location>
</feature>
<evidence type="ECO:0000256" key="2">
    <source>
        <dbReference type="SAM" id="Phobius"/>
    </source>
</evidence>
<keyword evidence="2" id="KW-0812">Transmembrane</keyword>
<sequence length="796" mass="87470">MEPQSIGKVVGSEMRSEGRVSGPSQSGTQKDPSGRAKKKKENARSTSTTAASGRQRPGVDSQEGPGSQEMADRQEVNDLRLQVERLEELMGKLQQRLDLQESLLTQAVSALRGAQKSSPEKGPEAQIGEKDGFEMPIQAEFAGEPLVSEKVADVDGDAEEPPARQDVSSRHMLRRNMTTGHFDQLVENKVGWENSIWDISFFIGMKEVDVAGSVFTFLVLFLNLLIQFVFINIVEQSFTSSSFSDATIAAFKKWRLNFGHDASHLDSSFVSLASRLCSEDRSLEMSGEQARALSLIQNYIPTDEGKHLVFFGSQVGPVFCILCITLWVLTTSSELQRIVSQCRALLMLPRTHGIRSGTVVKQKPKGGWTLVSLCPVRIGIFFIVQLFRIWIAAWLTKAGIQFLVYTTSLRELVLKAVGLKFVLTVDELLAQALAPTQAVKFVQLLDPMKGPKRASWRGLDRRTFCSAIGILVVIGTVVPLWLAPEISRLEQARDALCAGDTQFVTTPSTYPPYTWWAKSVAPDTESITRDASGVWDVADDGQGLSFDYRFSHRMTARIIRTDLAEEAIDMKNPSILGSAWSLKAMESWGVAKGVNRFNFYCEDGAGYGDIKNAPMWYQSALDDFFEKPIRSCAAAAEFCHNDTAAGVCARSWCPVTCGCRSPSSDLILKDTESGCPAPCKDHPLYVAELASASCVERAPEVITQASDWQAFMANLEVAATDWTPGGIEFAKTITGTMGAYGCGAVTILKESFDMCREGDNYKPIPMKTLRFMCPQTCNCTPDMFDCPSSIACNATV</sequence>
<gene>
    <name evidence="3" type="ORF">PCOR1329_LOCUS46340</name>
</gene>
<organism evidence="3 4">
    <name type="scientific">Prorocentrum cordatum</name>
    <dbReference type="NCBI Taxonomy" id="2364126"/>
    <lineage>
        <taxon>Eukaryota</taxon>
        <taxon>Sar</taxon>
        <taxon>Alveolata</taxon>
        <taxon>Dinophyceae</taxon>
        <taxon>Prorocentrales</taxon>
        <taxon>Prorocentraceae</taxon>
        <taxon>Prorocentrum</taxon>
    </lineage>
</organism>
<feature type="region of interest" description="Disordered" evidence="1">
    <location>
        <begin position="1"/>
        <end position="76"/>
    </location>
</feature>
<feature type="compositionally biased region" description="Polar residues" evidence="1">
    <location>
        <begin position="22"/>
        <end position="31"/>
    </location>
</feature>
<dbReference type="Proteomes" id="UP001189429">
    <property type="component" value="Unassembled WGS sequence"/>
</dbReference>